<dbReference type="AlphaFoldDB" id="A0A8S1LSJ4"/>
<keyword evidence="3" id="KW-1185">Reference proteome</keyword>
<evidence type="ECO:0000313" key="3">
    <source>
        <dbReference type="Proteomes" id="UP000688137"/>
    </source>
</evidence>
<protein>
    <recommendedName>
        <fullName evidence="4">Transmembrane protein</fullName>
    </recommendedName>
</protein>
<keyword evidence="1" id="KW-0472">Membrane</keyword>
<accession>A0A8S1LSJ4</accession>
<keyword evidence="1" id="KW-1133">Transmembrane helix</keyword>
<evidence type="ECO:0008006" key="4">
    <source>
        <dbReference type="Google" id="ProtNLM"/>
    </source>
</evidence>
<proteinExistence type="predicted"/>
<dbReference type="EMBL" id="CAJJDM010000046">
    <property type="protein sequence ID" value="CAD8070577.1"/>
    <property type="molecule type" value="Genomic_DNA"/>
</dbReference>
<organism evidence="2 3">
    <name type="scientific">Paramecium primaurelia</name>
    <dbReference type="NCBI Taxonomy" id="5886"/>
    <lineage>
        <taxon>Eukaryota</taxon>
        <taxon>Sar</taxon>
        <taxon>Alveolata</taxon>
        <taxon>Ciliophora</taxon>
        <taxon>Intramacronucleata</taxon>
        <taxon>Oligohymenophorea</taxon>
        <taxon>Peniculida</taxon>
        <taxon>Parameciidae</taxon>
        <taxon>Paramecium</taxon>
    </lineage>
</organism>
<gene>
    <name evidence="2" type="ORF">PPRIM_AZ9-3.1.T0460033</name>
</gene>
<keyword evidence="1" id="KW-0812">Transmembrane</keyword>
<comment type="caution">
    <text evidence="2">The sequence shown here is derived from an EMBL/GenBank/DDBJ whole genome shotgun (WGS) entry which is preliminary data.</text>
</comment>
<evidence type="ECO:0000256" key="1">
    <source>
        <dbReference type="SAM" id="Phobius"/>
    </source>
</evidence>
<evidence type="ECO:0000313" key="2">
    <source>
        <dbReference type="EMBL" id="CAD8070577.1"/>
    </source>
</evidence>
<sequence>MIVYITVNKTIQLEKGSKRLYTNIYLNSIYIAIFCSFQIKNNQLQLFIYIIMFEIGKKNHKQYTEKQKNTQNYLSVLYESHLVLVDSLILQVFRL</sequence>
<feature type="transmembrane region" description="Helical" evidence="1">
    <location>
        <begin position="20"/>
        <end position="39"/>
    </location>
</feature>
<dbReference type="Proteomes" id="UP000688137">
    <property type="component" value="Unassembled WGS sequence"/>
</dbReference>
<name>A0A8S1LSJ4_PARPR</name>
<reference evidence="2" key="1">
    <citation type="submission" date="2021-01" db="EMBL/GenBank/DDBJ databases">
        <authorList>
            <consortium name="Genoscope - CEA"/>
            <person name="William W."/>
        </authorList>
    </citation>
    <scope>NUCLEOTIDE SEQUENCE</scope>
</reference>